<dbReference type="InterPro" id="IPR040079">
    <property type="entry name" value="Glutathione_S-Trfase"/>
</dbReference>
<evidence type="ECO:0000313" key="2">
    <source>
        <dbReference type="EMBL" id="MEJ8809735.1"/>
    </source>
</evidence>
<dbReference type="SUPFAM" id="SSF52833">
    <property type="entry name" value="Thioredoxin-like"/>
    <property type="match status" value="1"/>
</dbReference>
<dbReference type="Proteomes" id="UP001365846">
    <property type="component" value="Unassembled WGS sequence"/>
</dbReference>
<dbReference type="PANTHER" id="PTHR44051:SF21">
    <property type="entry name" value="GLUTATHIONE S-TRANSFERASE FAMILY PROTEIN"/>
    <property type="match status" value="1"/>
</dbReference>
<name>A0ABU8V9M5_9BURK</name>
<dbReference type="Pfam" id="PF02798">
    <property type="entry name" value="GST_N"/>
    <property type="match status" value="1"/>
</dbReference>
<comment type="caution">
    <text evidence="2">The sequence shown here is derived from an EMBL/GenBank/DDBJ whole genome shotgun (WGS) entry which is preliminary data.</text>
</comment>
<protein>
    <submittedName>
        <fullName evidence="2">Glutathione S-transferase family protein</fullName>
    </submittedName>
</protein>
<feature type="domain" description="GST N-terminal" evidence="1">
    <location>
        <begin position="1"/>
        <end position="81"/>
    </location>
</feature>
<dbReference type="CDD" id="cd03046">
    <property type="entry name" value="GST_N_GTT1_like"/>
    <property type="match status" value="1"/>
</dbReference>
<reference evidence="2 3" key="1">
    <citation type="submission" date="2024-03" db="EMBL/GenBank/DDBJ databases">
        <title>Novel species of the genus Variovorax.</title>
        <authorList>
            <person name="Liu Q."/>
            <person name="Xin Y.-H."/>
        </authorList>
    </citation>
    <scope>NUCLEOTIDE SEQUENCE [LARGE SCALE GENOMIC DNA]</scope>
    <source>
        <strain evidence="2 3">KACC 18899</strain>
    </source>
</reference>
<evidence type="ECO:0000259" key="1">
    <source>
        <dbReference type="PROSITE" id="PS50404"/>
    </source>
</evidence>
<dbReference type="Gene3D" id="3.40.30.10">
    <property type="entry name" value="Glutaredoxin"/>
    <property type="match status" value="1"/>
</dbReference>
<dbReference type="InterPro" id="IPR004045">
    <property type="entry name" value="Glutathione_S-Trfase_N"/>
</dbReference>
<dbReference type="SFLD" id="SFLDG01150">
    <property type="entry name" value="Main.1:_Beta-like"/>
    <property type="match status" value="1"/>
</dbReference>
<dbReference type="PANTHER" id="PTHR44051">
    <property type="entry name" value="GLUTATHIONE S-TRANSFERASE-RELATED"/>
    <property type="match status" value="1"/>
</dbReference>
<gene>
    <name evidence="2" type="ORF">WKW77_01560</name>
</gene>
<dbReference type="PROSITE" id="PS50404">
    <property type="entry name" value="GST_NTER"/>
    <property type="match status" value="1"/>
</dbReference>
<dbReference type="SFLD" id="SFLDS00019">
    <property type="entry name" value="Glutathione_Transferase_(cytos"/>
    <property type="match status" value="1"/>
</dbReference>
<dbReference type="SFLD" id="SFLDG00358">
    <property type="entry name" value="Main_(cytGST)"/>
    <property type="match status" value="1"/>
</dbReference>
<dbReference type="InterPro" id="IPR036282">
    <property type="entry name" value="Glutathione-S-Trfase_C_sf"/>
</dbReference>
<proteinExistence type="predicted"/>
<sequence length="198" mass="21442">MIKLFHAPNSRSSRMIFLLEELGAPYEIRKVDIRRGNGTGAADPANPHPHGKVPAIEDDGALVFESAAIACYLTDKFPAAGIGPLVGSPLRGAYLTWLAYYAGVMEPAWVGKFMGVTPPRGTAGWVDPDEVMVHVNRTLERGPFLLGEQFSAADILVGTTFALFLGSPMLQRTSLLDDYVKRVTGRPAFARAQARENA</sequence>
<dbReference type="InterPro" id="IPR036249">
    <property type="entry name" value="Thioredoxin-like_sf"/>
</dbReference>
<accession>A0ABU8V9M5</accession>
<dbReference type="RefSeq" id="WP_340355067.1">
    <property type="nucleotide sequence ID" value="NZ_JBBKZU010000001.1"/>
</dbReference>
<keyword evidence="3" id="KW-1185">Reference proteome</keyword>
<organism evidence="2 3">
    <name type="scientific">Variovorax ureilyticus</name>
    <dbReference type="NCBI Taxonomy" id="1836198"/>
    <lineage>
        <taxon>Bacteria</taxon>
        <taxon>Pseudomonadati</taxon>
        <taxon>Pseudomonadota</taxon>
        <taxon>Betaproteobacteria</taxon>
        <taxon>Burkholderiales</taxon>
        <taxon>Comamonadaceae</taxon>
        <taxon>Variovorax</taxon>
    </lineage>
</organism>
<evidence type="ECO:0000313" key="3">
    <source>
        <dbReference type="Proteomes" id="UP001365846"/>
    </source>
</evidence>
<dbReference type="CDD" id="cd03207">
    <property type="entry name" value="GST_C_8"/>
    <property type="match status" value="1"/>
</dbReference>
<dbReference type="Gene3D" id="1.20.1050.10">
    <property type="match status" value="1"/>
</dbReference>
<dbReference type="EMBL" id="JBBKZU010000001">
    <property type="protein sequence ID" value="MEJ8809735.1"/>
    <property type="molecule type" value="Genomic_DNA"/>
</dbReference>
<dbReference type="SUPFAM" id="SSF47616">
    <property type="entry name" value="GST C-terminal domain-like"/>
    <property type="match status" value="1"/>
</dbReference>